<dbReference type="PANTHER" id="PTHR48475:SF1">
    <property type="entry name" value="RNASE H TYPE-1 DOMAIN-CONTAINING PROTEIN"/>
    <property type="match status" value="1"/>
</dbReference>
<comment type="caution">
    <text evidence="1">The sequence shown here is derived from an EMBL/GenBank/DDBJ whole genome shotgun (WGS) entry which is preliminary data.</text>
</comment>
<dbReference type="InterPro" id="IPR036397">
    <property type="entry name" value="RNaseH_sf"/>
</dbReference>
<sequence>KPKNWHRTLDQVLWACRNSPKESTGSTPFRLTYGHDAVLPVEVMMQSIRVQRQLELPTDHYWNLMLDELVDVDEERLQALDVLVRQKERIAKAYNKKVKPKIFNLGDLVWKVILPMDRRDRVFGKWSPNWEWPFKIPRVLSNGAYEIEELTSEQRLPLRVYPGVQLLLPSSQNWSAQMPEILLSQKKGILEESEERTMISTSLSFALPGRRILVRAGLKAGFLILPLPRGR</sequence>
<proteinExistence type="predicted"/>
<reference evidence="1 2" key="1">
    <citation type="journal article" date="2014" name="Am. J. Bot.">
        <title>Genome assembly and annotation for red clover (Trifolium pratense; Fabaceae).</title>
        <authorList>
            <person name="Istvanek J."/>
            <person name="Jaros M."/>
            <person name="Krenek A."/>
            <person name="Repkova J."/>
        </authorList>
    </citation>
    <scope>NUCLEOTIDE SEQUENCE [LARGE SCALE GENOMIC DNA]</scope>
    <source>
        <strain evidence="2">cv. Tatra</strain>
        <tissue evidence="1">Young leaves</tissue>
    </source>
</reference>
<evidence type="ECO:0000313" key="2">
    <source>
        <dbReference type="Proteomes" id="UP000236291"/>
    </source>
</evidence>
<reference evidence="1 2" key="2">
    <citation type="journal article" date="2017" name="Front. Plant Sci.">
        <title>Gene Classification and Mining of Molecular Markers Useful in Red Clover (Trifolium pratense) Breeding.</title>
        <authorList>
            <person name="Istvanek J."/>
            <person name="Dluhosova J."/>
            <person name="Dluhos P."/>
            <person name="Patkova L."/>
            <person name="Nedelnik J."/>
            <person name="Repkova J."/>
        </authorList>
    </citation>
    <scope>NUCLEOTIDE SEQUENCE [LARGE SCALE GENOMIC DNA]</scope>
    <source>
        <strain evidence="2">cv. Tatra</strain>
        <tissue evidence="1">Young leaves</tissue>
    </source>
</reference>
<dbReference type="PANTHER" id="PTHR48475">
    <property type="entry name" value="RIBONUCLEASE H"/>
    <property type="match status" value="1"/>
</dbReference>
<dbReference type="GO" id="GO:0003676">
    <property type="term" value="F:nucleic acid binding"/>
    <property type="evidence" value="ECO:0007669"/>
    <property type="project" value="InterPro"/>
</dbReference>
<name>A0A2K3K0M2_TRIPR</name>
<gene>
    <name evidence="1" type="ORF">L195_g051629</name>
</gene>
<dbReference type="AlphaFoldDB" id="A0A2K3K0M2"/>
<protein>
    <submittedName>
        <fullName evidence="1">Uncharacterized protein</fullName>
    </submittedName>
</protein>
<dbReference type="Gene3D" id="3.30.420.10">
    <property type="entry name" value="Ribonuclease H-like superfamily/Ribonuclease H"/>
    <property type="match status" value="1"/>
</dbReference>
<organism evidence="1 2">
    <name type="scientific">Trifolium pratense</name>
    <name type="common">Red clover</name>
    <dbReference type="NCBI Taxonomy" id="57577"/>
    <lineage>
        <taxon>Eukaryota</taxon>
        <taxon>Viridiplantae</taxon>
        <taxon>Streptophyta</taxon>
        <taxon>Embryophyta</taxon>
        <taxon>Tracheophyta</taxon>
        <taxon>Spermatophyta</taxon>
        <taxon>Magnoliopsida</taxon>
        <taxon>eudicotyledons</taxon>
        <taxon>Gunneridae</taxon>
        <taxon>Pentapetalae</taxon>
        <taxon>rosids</taxon>
        <taxon>fabids</taxon>
        <taxon>Fabales</taxon>
        <taxon>Fabaceae</taxon>
        <taxon>Papilionoideae</taxon>
        <taxon>50 kb inversion clade</taxon>
        <taxon>NPAAA clade</taxon>
        <taxon>Hologalegina</taxon>
        <taxon>IRL clade</taxon>
        <taxon>Trifolieae</taxon>
        <taxon>Trifolium</taxon>
    </lineage>
</organism>
<dbReference type="EMBL" id="ASHM01081536">
    <property type="protein sequence ID" value="PNX59853.1"/>
    <property type="molecule type" value="Genomic_DNA"/>
</dbReference>
<evidence type="ECO:0000313" key="1">
    <source>
        <dbReference type="EMBL" id="PNX59853.1"/>
    </source>
</evidence>
<feature type="non-terminal residue" evidence="1">
    <location>
        <position position="1"/>
    </location>
</feature>
<accession>A0A2K3K0M2</accession>
<dbReference type="Proteomes" id="UP000236291">
    <property type="component" value="Unassembled WGS sequence"/>
</dbReference>